<dbReference type="InterPro" id="IPR045254">
    <property type="entry name" value="Nit1/2_C-N_Hydrolase"/>
</dbReference>
<accession>A0A1D1VY80</accession>
<dbReference type="PANTHER" id="PTHR23088">
    <property type="entry name" value="NITRILASE-RELATED"/>
    <property type="match status" value="1"/>
</dbReference>
<feature type="active site" description="Tele-AMP-histidine intermediate" evidence="11">
    <location>
        <position position="390"/>
    </location>
</feature>
<dbReference type="CDD" id="cd07572">
    <property type="entry name" value="nit"/>
    <property type="match status" value="1"/>
</dbReference>
<dbReference type="SUPFAM" id="SSF56317">
    <property type="entry name" value="Carbon-nitrogen hydrolase"/>
    <property type="match status" value="1"/>
</dbReference>
<dbReference type="Proteomes" id="UP000186922">
    <property type="component" value="Unassembled WGS sequence"/>
</dbReference>
<feature type="binding site" evidence="13">
    <location>
        <position position="302"/>
    </location>
    <ligand>
        <name>substrate</name>
    </ligand>
</feature>
<protein>
    <recommendedName>
        <fullName evidence="10">Nitrilase and fragile histidine triad fusion protein NitFhit</fullName>
        <ecNumber evidence="3">3.6.1.29</ecNumber>
    </recommendedName>
</protein>
<dbReference type="FunFam" id="3.60.110.10:FF:000005">
    <property type="entry name" value="nitrilase homolog 1 isoform X1"/>
    <property type="match status" value="1"/>
</dbReference>
<name>A0A1D1VY80_RAMVA</name>
<evidence type="ECO:0000256" key="14">
    <source>
        <dbReference type="PIRSR" id="PIRSR639383-3"/>
    </source>
</evidence>
<comment type="function">
    <text evidence="8">Cleaves A-5'-PPP-5'A to yield AMP and ADP.</text>
</comment>
<feature type="short sequence motif" description="Histidine triad motif" evidence="12 15">
    <location>
        <begin position="388"/>
        <end position="392"/>
    </location>
</feature>
<proteinExistence type="inferred from homology"/>
<dbReference type="CDD" id="cd01275">
    <property type="entry name" value="FHIT"/>
    <property type="match status" value="1"/>
</dbReference>
<evidence type="ECO:0000256" key="4">
    <source>
        <dbReference type="ARBA" id="ARBA00022741"/>
    </source>
</evidence>
<evidence type="ECO:0000256" key="6">
    <source>
        <dbReference type="ARBA" id="ARBA00023268"/>
    </source>
</evidence>
<evidence type="ECO:0000256" key="15">
    <source>
        <dbReference type="PROSITE-ProRule" id="PRU00464"/>
    </source>
</evidence>
<dbReference type="InterPro" id="IPR003010">
    <property type="entry name" value="C-N_Hydrolase"/>
</dbReference>
<comment type="cofactor">
    <cofactor evidence="1">
        <name>Mn(2+)</name>
        <dbReference type="ChEBI" id="CHEBI:29035"/>
    </cofactor>
</comment>
<evidence type="ECO:0000256" key="3">
    <source>
        <dbReference type="ARBA" id="ARBA00012377"/>
    </source>
</evidence>
<dbReference type="PROSITE" id="PS50263">
    <property type="entry name" value="CN_HYDROLASE"/>
    <property type="match status" value="1"/>
</dbReference>
<dbReference type="EMBL" id="BDGG01000009">
    <property type="protein sequence ID" value="GAV03569.1"/>
    <property type="molecule type" value="Genomic_DNA"/>
</dbReference>
<dbReference type="GO" id="GO:0016811">
    <property type="term" value="F:hydrolase activity, acting on carbon-nitrogen (but not peptide) bonds, in linear amides"/>
    <property type="evidence" value="ECO:0007669"/>
    <property type="project" value="InterPro"/>
</dbReference>
<dbReference type="Pfam" id="PF01230">
    <property type="entry name" value="HIT"/>
    <property type="match status" value="1"/>
</dbReference>
<evidence type="ECO:0000256" key="11">
    <source>
        <dbReference type="PIRSR" id="PIRSR601310-1"/>
    </source>
</evidence>
<feature type="binding site" evidence="13">
    <location>
        <position position="321"/>
    </location>
    <ligand>
        <name>substrate</name>
    </ligand>
</feature>
<dbReference type="InterPro" id="IPR019808">
    <property type="entry name" value="Histidine_triad_CS"/>
</dbReference>
<keyword evidence="4" id="KW-0547">Nucleotide-binding</keyword>
<dbReference type="PROSITE" id="PS00892">
    <property type="entry name" value="HIT_1"/>
    <property type="match status" value="1"/>
</dbReference>
<dbReference type="Gene3D" id="3.60.110.10">
    <property type="entry name" value="Carbon-nitrogen hydrolase"/>
    <property type="match status" value="1"/>
</dbReference>
<dbReference type="OrthoDB" id="680339at2759"/>
<evidence type="ECO:0000256" key="13">
    <source>
        <dbReference type="PIRSR" id="PIRSR639383-2"/>
    </source>
</evidence>
<gene>
    <name evidence="18" type="primary">RvY_13968</name>
    <name evidence="18" type="synonym">RvY_13968.1</name>
    <name evidence="18" type="ORF">RvY_13968-1</name>
</gene>
<dbReference type="PRINTS" id="PR00332">
    <property type="entry name" value="HISTRIAD"/>
</dbReference>
<dbReference type="InterPro" id="IPR001310">
    <property type="entry name" value="Histidine_triad_HIT"/>
</dbReference>
<dbReference type="SUPFAM" id="SSF54197">
    <property type="entry name" value="HIT-like"/>
    <property type="match status" value="1"/>
</dbReference>
<keyword evidence="19" id="KW-1185">Reference proteome</keyword>
<dbReference type="Pfam" id="PF00795">
    <property type="entry name" value="CN_hydrolase"/>
    <property type="match status" value="1"/>
</dbReference>
<dbReference type="FunFam" id="3.30.428.10:FF:000011">
    <property type="entry name" value="Fragile histidine triad"/>
    <property type="match status" value="1"/>
</dbReference>
<sequence length="452" mass="50159">MFMAMASSGKKLVAVLQLTANQCKAANFKICESLITDAKKRGAEMVFLPEGFDYIAESSQESAAMSEPLEGTTMTSYRDLAKRLGVWLSLGGFHLKNNCDSRMHNCHVVLNSAGDVVATYAKTHLFDVNIPGKVSLSESRYCIPGTKVAPPVEAPVGKVGLMCCYDLRFPELSGLLAQKGAEILTYPSAFTKVTGEAHWEILLRARAIENQCYVVAAAQAGQHNARRQSYGHSMIVDPWGAILAQCDETPGIALAEIDLERLRDIRRNMPTQSHRRDDLYHLRTAPEVLDESTIEKHDFGGHLISKKEVFFETTLSLAFVNLKPVVPGHSLVIPKRSVKKFNELSSEEMADLFYVVQRVGSMLEKRYGVNSLTIAIQDGYDAGQTVKHLHVHLLPRRPDDFEKDEVYKELESHDKGENRRARTPQEMAAEAVELRLLMYGQPTGNKAAHGTG</sequence>
<comment type="similarity">
    <text evidence="9">In the N-terminal section; belongs to the UPF0012 family.</text>
</comment>
<evidence type="ECO:0000256" key="1">
    <source>
        <dbReference type="ARBA" id="ARBA00001936"/>
    </source>
</evidence>
<dbReference type="GO" id="GO:0000166">
    <property type="term" value="F:nucleotide binding"/>
    <property type="evidence" value="ECO:0007669"/>
    <property type="project" value="UniProtKB-KW"/>
</dbReference>
<comment type="caution">
    <text evidence="18">The sequence shown here is derived from an EMBL/GenBank/DDBJ whole genome shotgun (WGS) entry which is preliminary data.</text>
</comment>
<evidence type="ECO:0000256" key="8">
    <source>
        <dbReference type="ARBA" id="ARBA00057461"/>
    </source>
</evidence>
<comment type="catalytic activity">
    <reaction evidence="7">
        <text>P(1),P(3)-bis(5'-adenosyl) triphosphate + H2O = AMP + ADP + 2 H(+)</text>
        <dbReference type="Rhea" id="RHEA:13893"/>
        <dbReference type="ChEBI" id="CHEBI:15377"/>
        <dbReference type="ChEBI" id="CHEBI:15378"/>
        <dbReference type="ChEBI" id="CHEBI:58529"/>
        <dbReference type="ChEBI" id="CHEBI:456215"/>
        <dbReference type="ChEBI" id="CHEBI:456216"/>
        <dbReference type="EC" id="3.6.1.29"/>
    </reaction>
</comment>
<dbReference type="PROSITE" id="PS51084">
    <property type="entry name" value="HIT_2"/>
    <property type="match status" value="1"/>
</dbReference>
<dbReference type="AlphaFoldDB" id="A0A1D1VY80"/>
<feature type="site" description="Important for induction of apoptosis" evidence="14">
    <location>
        <position position="407"/>
    </location>
</feature>
<keyword evidence="6" id="KW-0511">Multifunctional enzyme</keyword>
<evidence type="ECO:0000259" key="16">
    <source>
        <dbReference type="PROSITE" id="PS50263"/>
    </source>
</evidence>
<dbReference type="STRING" id="947166.A0A1D1VY80"/>
<dbReference type="Gene3D" id="3.30.428.10">
    <property type="entry name" value="HIT-like"/>
    <property type="match status" value="1"/>
</dbReference>
<evidence type="ECO:0000313" key="18">
    <source>
        <dbReference type="EMBL" id="GAV03569.1"/>
    </source>
</evidence>
<comment type="subunit">
    <text evidence="2">Homotetramer.</text>
</comment>
<dbReference type="InterPro" id="IPR036265">
    <property type="entry name" value="HIT-like_sf"/>
</dbReference>
<evidence type="ECO:0000256" key="7">
    <source>
        <dbReference type="ARBA" id="ARBA00047780"/>
    </source>
</evidence>
<keyword evidence="5" id="KW-0378">Hydrolase</keyword>
<feature type="binding site" evidence="13">
    <location>
        <begin position="383"/>
        <end position="386"/>
    </location>
    <ligand>
        <name>substrate</name>
    </ligand>
</feature>
<dbReference type="GO" id="GO:0047710">
    <property type="term" value="F:bis(5'-adenosyl)-triphosphatase activity"/>
    <property type="evidence" value="ECO:0007669"/>
    <property type="project" value="UniProtKB-EC"/>
</dbReference>
<dbReference type="EC" id="3.6.1.29" evidence="3"/>
<feature type="domain" description="CN hydrolase" evidence="16">
    <location>
        <begin position="10"/>
        <end position="259"/>
    </location>
</feature>
<dbReference type="InterPro" id="IPR011146">
    <property type="entry name" value="HIT-like"/>
</dbReference>
<organism evidence="18 19">
    <name type="scientific">Ramazzottius varieornatus</name>
    <name type="common">Water bear</name>
    <name type="synonym">Tardigrade</name>
    <dbReference type="NCBI Taxonomy" id="947166"/>
    <lineage>
        <taxon>Eukaryota</taxon>
        <taxon>Metazoa</taxon>
        <taxon>Ecdysozoa</taxon>
        <taxon>Tardigrada</taxon>
        <taxon>Eutardigrada</taxon>
        <taxon>Parachela</taxon>
        <taxon>Hypsibioidea</taxon>
        <taxon>Ramazzottiidae</taxon>
        <taxon>Ramazzottius</taxon>
    </lineage>
</organism>
<dbReference type="InterPro" id="IPR039383">
    <property type="entry name" value="FHIT"/>
</dbReference>
<evidence type="ECO:0000256" key="2">
    <source>
        <dbReference type="ARBA" id="ARBA00011881"/>
    </source>
</evidence>
<dbReference type="InterPro" id="IPR036526">
    <property type="entry name" value="C-N_Hydrolase_sf"/>
</dbReference>
<evidence type="ECO:0000259" key="17">
    <source>
        <dbReference type="PROSITE" id="PS51084"/>
    </source>
</evidence>
<feature type="binding site" evidence="13">
    <location>
        <position position="377"/>
    </location>
    <ligand>
        <name>substrate</name>
    </ligand>
</feature>
<reference evidence="18 19" key="1">
    <citation type="journal article" date="2016" name="Nat. Commun.">
        <title>Extremotolerant tardigrade genome and improved radiotolerance of human cultured cells by tardigrade-unique protein.</title>
        <authorList>
            <person name="Hashimoto T."/>
            <person name="Horikawa D.D."/>
            <person name="Saito Y."/>
            <person name="Kuwahara H."/>
            <person name="Kozuka-Hata H."/>
            <person name="Shin-I T."/>
            <person name="Minakuchi Y."/>
            <person name="Ohishi K."/>
            <person name="Motoyama A."/>
            <person name="Aizu T."/>
            <person name="Enomoto A."/>
            <person name="Kondo K."/>
            <person name="Tanaka S."/>
            <person name="Hara Y."/>
            <person name="Koshikawa S."/>
            <person name="Sagara H."/>
            <person name="Miura T."/>
            <person name="Yokobori S."/>
            <person name="Miyagawa K."/>
            <person name="Suzuki Y."/>
            <person name="Kubo T."/>
            <person name="Oyama M."/>
            <person name="Kohara Y."/>
            <person name="Fujiyama A."/>
            <person name="Arakawa K."/>
            <person name="Katayama T."/>
            <person name="Toyoda A."/>
            <person name="Kunieda T."/>
        </authorList>
    </citation>
    <scope>NUCLEOTIDE SEQUENCE [LARGE SCALE GENOMIC DNA]</scope>
    <source>
        <strain evidence="18 19">YOKOZUNA-1</strain>
    </source>
</reference>
<evidence type="ECO:0000256" key="12">
    <source>
        <dbReference type="PIRSR" id="PIRSR601310-3"/>
    </source>
</evidence>
<evidence type="ECO:0000256" key="10">
    <source>
        <dbReference type="ARBA" id="ARBA00069577"/>
    </source>
</evidence>
<dbReference type="PANTHER" id="PTHR23088:SF27">
    <property type="entry name" value="DEAMINATED GLUTATHIONE AMIDASE"/>
    <property type="match status" value="1"/>
</dbReference>
<evidence type="ECO:0000256" key="9">
    <source>
        <dbReference type="ARBA" id="ARBA00061127"/>
    </source>
</evidence>
<feature type="domain" description="HIT" evidence="17">
    <location>
        <begin position="290"/>
        <end position="403"/>
    </location>
</feature>
<evidence type="ECO:0000256" key="5">
    <source>
        <dbReference type="ARBA" id="ARBA00022801"/>
    </source>
</evidence>
<feature type="binding site" evidence="13">
    <location>
        <position position="392"/>
    </location>
    <ligand>
        <name>substrate</name>
    </ligand>
</feature>
<evidence type="ECO:0000313" key="19">
    <source>
        <dbReference type="Proteomes" id="UP000186922"/>
    </source>
</evidence>